<keyword evidence="2" id="KW-1185">Reference proteome</keyword>
<dbReference type="STRING" id="686796.SAMN04488104_101318"/>
<evidence type="ECO:0000313" key="2">
    <source>
        <dbReference type="Proteomes" id="UP000199060"/>
    </source>
</evidence>
<sequence length="166" mass="18077">MKQLLLCFILSLFIFNLESKAQEQDREQGKAFYVELLGNGISYSMNYDQRFQKRLDGLGFRAGASFLSIGGSSVGTVPIGLNYLLGKNGQYFEMGLGSTFLFGGASTDFAVGDGEALSTYLVGTMNFGYRSEPTDGGFLFRANLTPVFGGFGFYPFYGGVSFGYAF</sequence>
<protein>
    <recommendedName>
        <fullName evidence="3">Outer membrane protein beta-barrel domain-containing protein</fullName>
    </recommendedName>
</protein>
<proteinExistence type="predicted"/>
<dbReference type="EMBL" id="FNAC01000013">
    <property type="protein sequence ID" value="SDD04737.1"/>
    <property type="molecule type" value="Genomic_DNA"/>
</dbReference>
<dbReference type="RefSeq" id="WP_087940991.1">
    <property type="nucleotide sequence ID" value="NZ_FNAC01000013.1"/>
</dbReference>
<evidence type="ECO:0000313" key="1">
    <source>
        <dbReference type="EMBL" id="SDD04737.1"/>
    </source>
</evidence>
<gene>
    <name evidence="1" type="ORF">SAMN04488104_101318</name>
</gene>
<dbReference type="Proteomes" id="UP000199060">
    <property type="component" value="Unassembled WGS sequence"/>
</dbReference>
<evidence type="ECO:0008006" key="3">
    <source>
        <dbReference type="Google" id="ProtNLM"/>
    </source>
</evidence>
<name>A0A1G6RLA0_9BACT</name>
<organism evidence="1 2">
    <name type="scientific">Algoriphagus faecimaris</name>
    <dbReference type="NCBI Taxonomy" id="686796"/>
    <lineage>
        <taxon>Bacteria</taxon>
        <taxon>Pseudomonadati</taxon>
        <taxon>Bacteroidota</taxon>
        <taxon>Cytophagia</taxon>
        <taxon>Cytophagales</taxon>
        <taxon>Cyclobacteriaceae</taxon>
        <taxon>Algoriphagus</taxon>
    </lineage>
</organism>
<dbReference type="OrthoDB" id="966005at2"/>
<reference evidence="2" key="1">
    <citation type="submission" date="2016-10" db="EMBL/GenBank/DDBJ databases">
        <authorList>
            <person name="Varghese N."/>
            <person name="Submissions S."/>
        </authorList>
    </citation>
    <scope>NUCLEOTIDE SEQUENCE [LARGE SCALE GENOMIC DNA]</scope>
    <source>
        <strain evidence="2">DSM 23095</strain>
    </source>
</reference>
<accession>A0A1G6RLA0</accession>
<dbReference type="AlphaFoldDB" id="A0A1G6RLA0"/>